<keyword evidence="8" id="KW-0175">Coiled coil</keyword>
<dbReference type="InterPro" id="IPR004827">
    <property type="entry name" value="bZIP"/>
</dbReference>
<evidence type="ECO:0000256" key="1">
    <source>
        <dbReference type="ARBA" id="ARBA00004123"/>
    </source>
</evidence>
<dbReference type="Gene3D" id="1.20.5.170">
    <property type="match status" value="1"/>
</dbReference>
<organism evidence="10 11">
    <name type="scientific">Eptatretus burgeri</name>
    <name type="common">Inshore hagfish</name>
    <dbReference type="NCBI Taxonomy" id="7764"/>
    <lineage>
        <taxon>Eukaryota</taxon>
        <taxon>Metazoa</taxon>
        <taxon>Chordata</taxon>
        <taxon>Craniata</taxon>
        <taxon>Vertebrata</taxon>
        <taxon>Cyclostomata</taxon>
        <taxon>Myxini</taxon>
        <taxon>Myxiniformes</taxon>
        <taxon>Myxinidae</taxon>
        <taxon>Eptatretinae</taxon>
        <taxon>Eptatretus</taxon>
    </lineage>
</organism>
<dbReference type="InterPro" id="IPR031106">
    <property type="entry name" value="C/EBP"/>
</dbReference>
<evidence type="ECO:0000313" key="10">
    <source>
        <dbReference type="Ensembl" id="ENSEBUP00000003293.1"/>
    </source>
</evidence>
<feature type="coiled-coil region" evidence="8">
    <location>
        <begin position="104"/>
        <end position="131"/>
    </location>
</feature>
<evidence type="ECO:0000256" key="7">
    <source>
        <dbReference type="ARBA" id="ARBA00023242"/>
    </source>
</evidence>
<name>A0A8C4NJD9_EPTBU</name>
<comment type="similarity">
    <text evidence="2">Belongs to the bZIP family. C/EBP subfamily.</text>
</comment>
<keyword evidence="6" id="KW-0804">Transcription</keyword>
<evidence type="ECO:0000256" key="3">
    <source>
        <dbReference type="ARBA" id="ARBA00023015"/>
    </source>
</evidence>
<evidence type="ECO:0000256" key="2">
    <source>
        <dbReference type="ARBA" id="ARBA00006951"/>
    </source>
</evidence>
<proteinExistence type="inferred from homology"/>
<keyword evidence="3" id="KW-0805">Transcription regulation</keyword>
<evidence type="ECO:0000313" key="11">
    <source>
        <dbReference type="Proteomes" id="UP000694388"/>
    </source>
</evidence>
<reference evidence="10" key="2">
    <citation type="submission" date="2025-09" db="UniProtKB">
        <authorList>
            <consortium name="Ensembl"/>
        </authorList>
    </citation>
    <scope>IDENTIFICATION</scope>
</reference>
<dbReference type="GeneTree" id="ENSGT00940000162646"/>
<evidence type="ECO:0000256" key="4">
    <source>
        <dbReference type="ARBA" id="ARBA00023125"/>
    </source>
</evidence>
<sequence>MSPCPFLRRPSSKCPTVARFQIRAHSWPLTVAPCNKPSRSRKLLWQPFRGSGEQISKKSGKSGRKALLDKSSEEYRLRRERNNIAVRKSRDKAKRRSVETQHRVLELTTENSRLRRRIEGLVRELGALRALFAHGAEGATLVDHASGGNI</sequence>
<dbReference type="Pfam" id="PF07716">
    <property type="entry name" value="bZIP_2"/>
    <property type="match status" value="1"/>
</dbReference>
<protein>
    <recommendedName>
        <fullName evidence="9">BZIP domain-containing protein</fullName>
    </recommendedName>
</protein>
<keyword evidence="11" id="KW-1185">Reference proteome</keyword>
<dbReference type="GO" id="GO:0005634">
    <property type="term" value="C:nucleus"/>
    <property type="evidence" value="ECO:0007669"/>
    <property type="project" value="UniProtKB-SubCell"/>
</dbReference>
<keyword evidence="4" id="KW-0238">DNA-binding</keyword>
<dbReference type="Ensembl" id="ENSEBUT00000003661.1">
    <property type="protein sequence ID" value="ENSEBUP00000003293.1"/>
    <property type="gene ID" value="ENSEBUG00000002399.1"/>
</dbReference>
<evidence type="ECO:0000256" key="6">
    <source>
        <dbReference type="ARBA" id="ARBA00023163"/>
    </source>
</evidence>
<comment type="subcellular location">
    <subcellularLocation>
        <location evidence="1">Nucleus</location>
    </subcellularLocation>
</comment>
<dbReference type="GO" id="GO:0006351">
    <property type="term" value="P:DNA-templated transcription"/>
    <property type="evidence" value="ECO:0007669"/>
    <property type="project" value="InterPro"/>
</dbReference>
<dbReference type="FunFam" id="1.20.5.170:FF:000028">
    <property type="entry name" value="CCAAT/enhancer-binding protein beta"/>
    <property type="match status" value="1"/>
</dbReference>
<evidence type="ECO:0000259" key="9">
    <source>
        <dbReference type="PROSITE" id="PS50217"/>
    </source>
</evidence>
<reference evidence="10" key="1">
    <citation type="submission" date="2025-08" db="UniProtKB">
        <authorList>
            <consortium name="Ensembl"/>
        </authorList>
    </citation>
    <scope>IDENTIFICATION</scope>
</reference>
<evidence type="ECO:0000256" key="5">
    <source>
        <dbReference type="ARBA" id="ARBA00023159"/>
    </source>
</evidence>
<dbReference type="PANTHER" id="PTHR23334:SF20">
    <property type="entry name" value="BASIC LEUCINE ZIPPER 24"/>
    <property type="match status" value="1"/>
</dbReference>
<keyword evidence="7" id="KW-0539">Nucleus</keyword>
<evidence type="ECO:0000256" key="8">
    <source>
        <dbReference type="SAM" id="Coils"/>
    </source>
</evidence>
<dbReference type="SUPFAM" id="SSF57959">
    <property type="entry name" value="Leucine zipper domain"/>
    <property type="match status" value="1"/>
</dbReference>
<accession>A0A8C4NJD9</accession>
<dbReference type="PROSITE" id="PS50217">
    <property type="entry name" value="BZIP"/>
    <property type="match status" value="1"/>
</dbReference>
<dbReference type="SMART" id="SM00338">
    <property type="entry name" value="BRLZ"/>
    <property type="match status" value="1"/>
</dbReference>
<keyword evidence="5" id="KW-0010">Activator</keyword>
<dbReference type="Proteomes" id="UP000694388">
    <property type="component" value="Unplaced"/>
</dbReference>
<feature type="domain" description="BZIP" evidence="9">
    <location>
        <begin position="72"/>
        <end position="132"/>
    </location>
</feature>
<dbReference type="GO" id="GO:0000981">
    <property type="term" value="F:DNA-binding transcription factor activity, RNA polymerase II-specific"/>
    <property type="evidence" value="ECO:0007669"/>
    <property type="project" value="TreeGrafter"/>
</dbReference>
<dbReference type="PANTHER" id="PTHR23334">
    <property type="entry name" value="CCAAT/ENHANCER BINDING PROTEIN"/>
    <property type="match status" value="1"/>
</dbReference>
<dbReference type="InterPro" id="IPR046347">
    <property type="entry name" value="bZIP_sf"/>
</dbReference>
<dbReference type="AlphaFoldDB" id="A0A8C4NJD9"/>
<dbReference type="GO" id="GO:0000978">
    <property type="term" value="F:RNA polymerase II cis-regulatory region sequence-specific DNA binding"/>
    <property type="evidence" value="ECO:0007669"/>
    <property type="project" value="TreeGrafter"/>
</dbReference>